<dbReference type="AlphaFoldDB" id="A7RQX7"/>
<dbReference type="PANTHER" id="PTHR10165">
    <property type="entry name" value="LIPID PHOSPHATE PHOSPHATASE"/>
    <property type="match status" value="1"/>
</dbReference>
<keyword evidence="2" id="KW-0472">Membrane</keyword>
<accession>A7RQX7</accession>
<evidence type="ECO:0000256" key="1">
    <source>
        <dbReference type="SAM" id="MobiDB-lite"/>
    </source>
</evidence>
<sequence>MAKCTSYCALDVAGFLLLFVLEGLLWFGVVPPLKRTVYCHDQTIQQPLRPQTISIVALLVIVFAIAALRNQDKHNEEVLKFACLPLRPWHRRLLFITAMYFYGGTVGMFFTDLVKRMVGRLRPNFLAICTPHAHLNCTQPISDSDCTGDPFWISQGRYQKRGEQREARVSKEYGLDRKTENWGEQREARVSKEYGLDRKTEKDFFSLWPFFHHNVLRSVFCDKTFTTTFNIDNKIKKLPRSKNPKGIQYGRLVFNACIKTLPERLYPPRSARVYRLDSVSGLATDENRHKFLRGVLTPACRAKLLFYSVVLMTNLTTQEMLISIRSEMPFVSSRHVNLSESFVLMIVARDDFILGFDAVLKTMVDTQKRSTGSKGKMCRCTATVLKSEEATLKKQIVSLNAQFQELMISVAELYPDVLTRGFAKGTLGFVKKSEGFGEPSPQCSTPPVERRSSERPYVKQRPLSYRFSPESLRDGKGSLLSEWKGRVSKSEQNETNKTAEYVPRVSKEQKVTRRKFSPNPSTPEHVQSTTEQVSSTTEHVPSTAEHVQGAVSAQCSLIEDTWITFEDSKSIFSREKRNGSDKGVPGGAVDIRATQRQSIAKVPPSTEGMSIEDSERRRRIKERLKESRKKLDVIQLGLF</sequence>
<feature type="transmembrane region" description="Helical" evidence="2">
    <location>
        <begin position="7"/>
        <end position="28"/>
    </location>
</feature>
<name>A7RQX7_NEMVE</name>
<feature type="transmembrane region" description="Helical" evidence="2">
    <location>
        <begin position="48"/>
        <end position="68"/>
    </location>
</feature>
<feature type="region of interest" description="Disordered" evidence="1">
    <location>
        <begin position="598"/>
        <end position="617"/>
    </location>
</feature>
<protein>
    <submittedName>
        <fullName evidence="3">Uncharacterized protein</fullName>
    </submittedName>
</protein>
<dbReference type="HOGENOM" id="CLU_428512_0_0_1"/>
<dbReference type="GO" id="GO:0007165">
    <property type="term" value="P:signal transduction"/>
    <property type="evidence" value="ECO:0000318"/>
    <property type="project" value="GO_Central"/>
</dbReference>
<dbReference type="InterPro" id="IPR043216">
    <property type="entry name" value="PAP-like"/>
</dbReference>
<dbReference type="Proteomes" id="UP000001593">
    <property type="component" value="Unassembled WGS sequence"/>
</dbReference>
<dbReference type="STRING" id="45351.A7RQX7"/>
<feature type="region of interest" description="Disordered" evidence="1">
    <location>
        <begin position="434"/>
        <end position="462"/>
    </location>
</feature>
<dbReference type="GO" id="GO:0006644">
    <property type="term" value="P:phospholipid metabolic process"/>
    <property type="evidence" value="ECO:0000318"/>
    <property type="project" value="GO_Central"/>
</dbReference>
<evidence type="ECO:0000313" key="3">
    <source>
        <dbReference type="EMBL" id="EDO46180.1"/>
    </source>
</evidence>
<keyword evidence="2" id="KW-1133">Transmembrane helix</keyword>
<dbReference type="EMBL" id="DS469529">
    <property type="protein sequence ID" value="EDO46180.1"/>
    <property type="molecule type" value="Genomic_DNA"/>
</dbReference>
<feature type="transmembrane region" description="Helical" evidence="2">
    <location>
        <begin position="89"/>
        <end position="110"/>
    </location>
</feature>
<dbReference type="GO" id="GO:0005886">
    <property type="term" value="C:plasma membrane"/>
    <property type="evidence" value="ECO:0000318"/>
    <property type="project" value="GO_Central"/>
</dbReference>
<feature type="region of interest" description="Disordered" evidence="1">
    <location>
        <begin position="486"/>
        <end position="537"/>
    </location>
</feature>
<dbReference type="Gene3D" id="1.20.144.10">
    <property type="entry name" value="Phosphatidic acid phosphatase type 2/haloperoxidase"/>
    <property type="match status" value="1"/>
</dbReference>
<keyword evidence="2" id="KW-0812">Transmembrane</keyword>
<dbReference type="eggNOG" id="KOG3030">
    <property type="taxonomic scope" value="Eukaryota"/>
</dbReference>
<evidence type="ECO:0000256" key="2">
    <source>
        <dbReference type="SAM" id="Phobius"/>
    </source>
</evidence>
<evidence type="ECO:0000313" key="4">
    <source>
        <dbReference type="Proteomes" id="UP000001593"/>
    </source>
</evidence>
<proteinExistence type="predicted"/>
<dbReference type="GO" id="GO:0008195">
    <property type="term" value="F:phosphatidate phosphatase activity"/>
    <property type="evidence" value="ECO:0000318"/>
    <property type="project" value="GO_Central"/>
</dbReference>
<reference evidence="3 4" key="1">
    <citation type="journal article" date="2007" name="Science">
        <title>Sea anemone genome reveals ancestral eumetazoan gene repertoire and genomic organization.</title>
        <authorList>
            <person name="Putnam N.H."/>
            <person name="Srivastava M."/>
            <person name="Hellsten U."/>
            <person name="Dirks B."/>
            <person name="Chapman J."/>
            <person name="Salamov A."/>
            <person name="Terry A."/>
            <person name="Shapiro H."/>
            <person name="Lindquist E."/>
            <person name="Kapitonov V.V."/>
            <person name="Jurka J."/>
            <person name="Genikhovich G."/>
            <person name="Grigoriev I.V."/>
            <person name="Lucas S.M."/>
            <person name="Steele R.E."/>
            <person name="Finnerty J.R."/>
            <person name="Technau U."/>
            <person name="Martindale M.Q."/>
            <person name="Rokhsar D.S."/>
        </authorList>
    </citation>
    <scope>NUCLEOTIDE SEQUENCE [LARGE SCALE GENOMIC DNA]</scope>
    <source>
        <strain evidence="4">CH2 X CH6</strain>
    </source>
</reference>
<dbReference type="InParanoid" id="A7RQX7"/>
<feature type="compositionally biased region" description="Basic and acidic residues" evidence="1">
    <location>
        <begin position="448"/>
        <end position="457"/>
    </location>
</feature>
<gene>
    <name evidence="3" type="ORF">NEMVEDRAFT_v1g240043</name>
</gene>
<dbReference type="PANTHER" id="PTHR10165:SF103">
    <property type="entry name" value="PHOSPHOLIPID PHOSPHATASE HOMOLOG 1.2 HOMOLOG"/>
    <property type="match status" value="1"/>
</dbReference>
<dbReference type="GO" id="GO:0046839">
    <property type="term" value="P:phospholipid dephosphorylation"/>
    <property type="evidence" value="ECO:0000318"/>
    <property type="project" value="GO_Central"/>
</dbReference>
<organism evidence="3 4">
    <name type="scientific">Nematostella vectensis</name>
    <name type="common">Starlet sea anemone</name>
    <dbReference type="NCBI Taxonomy" id="45351"/>
    <lineage>
        <taxon>Eukaryota</taxon>
        <taxon>Metazoa</taxon>
        <taxon>Cnidaria</taxon>
        <taxon>Anthozoa</taxon>
        <taxon>Hexacorallia</taxon>
        <taxon>Actiniaria</taxon>
        <taxon>Edwardsiidae</taxon>
        <taxon>Nematostella</taxon>
    </lineage>
</organism>
<keyword evidence="4" id="KW-1185">Reference proteome</keyword>
<feature type="compositionally biased region" description="Low complexity" evidence="1">
    <location>
        <begin position="525"/>
        <end position="537"/>
    </location>
</feature>